<evidence type="ECO:0000313" key="11">
    <source>
        <dbReference type="Proteomes" id="UP001145021"/>
    </source>
</evidence>
<feature type="compositionally biased region" description="Pro residues" evidence="8">
    <location>
        <begin position="532"/>
        <end position="544"/>
    </location>
</feature>
<comment type="caution">
    <text evidence="10">The sequence shown here is derived from an EMBL/GenBank/DDBJ whole genome shotgun (WGS) entry which is preliminary data.</text>
</comment>
<feature type="compositionally biased region" description="Basic residues" evidence="8">
    <location>
        <begin position="158"/>
        <end position="172"/>
    </location>
</feature>
<dbReference type="GO" id="GO:0008380">
    <property type="term" value="P:RNA splicing"/>
    <property type="evidence" value="ECO:0007669"/>
    <property type="project" value="UniProtKB-KW"/>
</dbReference>
<feature type="region of interest" description="Disordered" evidence="8">
    <location>
        <begin position="491"/>
        <end position="567"/>
    </location>
</feature>
<evidence type="ECO:0000256" key="6">
    <source>
        <dbReference type="ARBA" id="ARBA00023242"/>
    </source>
</evidence>
<evidence type="ECO:0000256" key="4">
    <source>
        <dbReference type="ARBA" id="ARBA00022884"/>
    </source>
</evidence>
<organism evidence="10 11">
    <name type="scientific">Coemansia asiatica</name>
    <dbReference type="NCBI Taxonomy" id="1052880"/>
    <lineage>
        <taxon>Eukaryota</taxon>
        <taxon>Fungi</taxon>
        <taxon>Fungi incertae sedis</taxon>
        <taxon>Zoopagomycota</taxon>
        <taxon>Kickxellomycotina</taxon>
        <taxon>Kickxellomycetes</taxon>
        <taxon>Kickxellales</taxon>
        <taxon>Kickxellaceae</taxon>
        <taxon>Coemansia</taxon>
    </lineage>
</organism>
<feature type="compositionally biased region" description="Polar residues" evidence="8">
    <location>
        <begin position="43"/>
        <end position="57"/>
    </location>
</feature>
<feature type="region of interest" description="Disordered" evidence="8">
    <location>
        <begin position="466"/>
        <end position="485"/>
    </location>
</feature>
<feature type="region of interest" description="Disordered" evidence="8">
    <location>
        <begin position="247"/>
        <end position="267"/>
    </location>
</feature>
<sequence length="672" mass="75232">MSSTASGPDTVERKTDEIAVSAEAAPVTVAAAAAAAESKENGYSKTESSAQEGQSANDKLKQDTNDESVDAGAMASSFLKNMGQVLKRSSKESGRHRERLEDGRRHSRSGRSPGRRSPSWRRSPSRRSTSRRRSPSRSRGRRSDYEYRRSGRDDSQSYRRRSRSSSRHRRRSRDSSRRRSRRDEAQVVPLHMRPKKLQMWDLAPPGFENVSAQDAKASGLFPPPGQSAGSRNVASFNPSVLFEHTHKEENDRFRPSSRGEREFPSTASRQARRLYVGNIPYGIDEDGIAAFFNDLMVRMNIAPADELPVQNIQINFDKNYAFVEFRDADQATMGMGLDGVMFQNQKLKIRRPKDYIPPVGQDEPKPPVLNVPGVVSNTVPDTPNKVYIGGLPAYLTEPQVMELLHAFGELSSFNLVKDSVSKMSRGFAFCEYMDPNVTDIACQGLNGMELGDRRLVVQRASVGARGSAGAQTAGHQNQNQNHNQNLNQNQSYHQQHHQYHQQQQYQQQQYQDQDHMYQQQQQQLGPGAMHHPPLPPTFSHPPPLHLSSAQHSFDGPSAQTSAGQESVQPTQIVQLLNMVTANELSNDEEYEDIVEDVRDECMSYGTVEDLQIPRQDPDQPDTKVPGVGKIFIKYSTPEQATKALNALAGRQFMGRTVVATFITEEDFVSKNF</sequence>
<dbReference type="Gene3D" id="3.30.70.330">
    <property type="match status" value="3"/>
</dbReference>
<dbReference type="FunFam" id="3.30.70.330:FF:000097">
    <property type="entry name" value="U2 snRNP auxiliary factor large subunit"/>
    <property type="match status" value="1"/>
</dbReference>
<evidence type="ECO:0000256" key="1">
    <source>
        <dbReference type="ARBA" id="ARBA00004123"/>
    </source>
</evidence>
<evidence type="ECO:0000256" key="2">
    <source>
        <dbReference type="ARBA" id="ARBA00022664"/>
    </source>
</evidence>
<feature type="domain" description="RRM" evidence="9">
    <location>
        <begin position="577"/>
        <end position="664"/>
    </location>
</feature>
<keyword evidence="4 7" id="KW-0694">RNA-binding</keyword>
<dbReference type="CDD" id="cd12230">
    <property type="entry name" value="RRM1_U2AF65"/>
    <property type="match status" value="1"/>
</dbReference>
<protein>
    <recommendedName>
        <fullName evidence="9">RRM domain-containing protein</fullName>
    </recommendedName>
</protein>
<evidence type="ECO:0000313" key="10">
    <source>
        <dbReference type="EMBL" id="KAJ1643359.1"/>
    </source>
</evidence>
<dbReference type="SMART" id="SM00360">
    <property type="entry name" value="RRM"/>
    <property type="match status" value="3"/>
</dbReference>
<dbReference type="Pfam" id="PF00076">
    <property type="entry name" value="RRM_1"/>
    <property type="match status" value="2"/>
</dbReference>
<keyword evidence="2" id="KW-0507">mRNA processing</keyword>
<feature type="region of interest" description="Disordered" evidence="8">
    <location>
        <begin position="1"/>
        <end position="190"/>
    </location>
</feature>
<feature type="compositionally biased region" description="Low complexity" evidence="8">
    <location>
        <begin position="19"/>
        <end position="36"/>
    </location>
</feature>
<feature type="compositionally biased region" description="Polar residues" evidence="8">
    <location>
        <begin position="557"/>
        <end position="567"/>
    </location>
</feature>
<gene>
    <name evidence="10" type="ORF">LPJ64_004865</name>
</gene>
<feature type="compositionally biased region" description="Basic and acidic residues" evidence="8">
    <location>
        <begin position="141"/>
        <end position="157"/>
    </location>
</feature>
<evidence type="ECO:0000256" key="8">
    <source>
        <dbReference type="SAM" id="MobiDB-lite"/>
    </source>
</evidence>
<name>A0A9W7XIB6_9FUNG</name>
<feature type="domain" description="RRM" evidence="9">
    <location>
        <begin position="272"/>
        <end position="354"/>
    </location>
</feature>
<dbReference type="GO" id="GO:0006397">
    <property type="term" value="P:mRNA processing"/>
    <property type="evidence" value="ECO:0007669"/>
    <property type="project" value="UniProtKB-KW"/>
</dbReference>
<dbReference type="InterPro" id="IPR000504">
    <property type="entry name" value="RRM_dom"/>
</dbReference>
<dbReference type="CDD" id="cd12232">
    <property type="entry name" value="RRM3_U2AF65"/>
    <property type="match status" value="1"/>
</dbReference>
<proteinExistence type="predicted"/>
<keyword evidence="6" id="KW-0539">Nucleus</keyword>
<evidence type="ECO:0000256" key="7">
    <source>
        <dbReference type="PROSITE-ProRule" id="PRU00176"/>
    </source>
</evidence>
<dbReference type="EMBL" id="JANBOH010000264">
    <property type="protein sequence ID" value="KAJ1643359.1"/>
    <property type="molecule type" value="Genomic_DNA"/>
</dbReference>
<evidence type="ECO:0000259" key="9">
    <source>
        <dbReference type="PROSITE" id="PS50102"/>
    </source>
</evidence>
<keyword evidence="11" id="KW-1185">Reference proteome</keyword>
<feature type="compositionally biased region" description="Basic residues" evidence="8">
    <location>
        <begin position="123"/>
        <end position="140"/>
    </location>
</feature>
<dbReference type="InterPro" id="IPR006529">
    <property type="entry name" value="U2AF_lg"/>
</dbReference>
<feature type="compositionally biased region" description="Basic and acidic residues" evidence="8">
    <location>
        <begin position="173"/>
        <end position="185"/>
    </location>
</feature>
<keyword evidence="3" id="KW-0677">Repeat</keyword>
<dbReference type="Proteomes" id="UP001145021">
    <property type="component" value="Unassembled WGS sequence"/>
</dbReference>
<dbReference type="CDD" id="cd12231">
    <property type="entry name" value="RRM2_U2AF65"/>
    <property type="match status" value="1"/>
</dbReference>
<feature type="compositionally biased region" description="Low complexity" evidence="8">
    <location>
        <begin position="110"/>
        <end position="122"/>
    </location>
</feature>
<dbReference type="AlphaFoldDB" id="A0A9W7XIB6"/>
<dbReference type="GO" id="GO:0005634">
    <property type="term" value="C:nucleus"/>
    <property type="evidence" value="ECO:0007669"/>
    <property type="project" value="UniProtKB-SubCell"/>
</dbReference>
<dbReference type="PANTHER" id="PTHR23139">
    <property type="entry name" value="RNA-BINDING PROTEIN"/>
    <property type="match status" value="1"/>
</dbReference>
<feature type="compositionally biased region" description="Basic and acidic residues" evidence="8">
    <location>
        <begin position="89"/>
        <end position="104"/>
    </location>
</feature>
<evidence type="ECO:0000256" key="3">
    <source>
        <dbReference type="ARBA" id="ARBA00022737"/>
    </source>
</evidence>
<dbReference type="GO" id="GO:0003723">
    <property type="term" value="F:RNA binding"/>
    <property type="evidence" value="ECO:0007669"/>
    <property type="project" value="UniProtKB-UniRule"/>
</dbReference>
<feature type="domain" description="RRM" evidence="9">
    <location>
        <begin position="384"/>
        <end position="462"/>
    </location>
</feature>
<evidence type="ECO:0000256" key="5">
    <source>
        <dbReference type="ARBA" id="ARBA00023187"/>
    </source>
</evidence>
<feature type="compositionally biased region" description="Low complexity" evidence="8">
    <location>
        <begin position="500"/>
        <end position="523"/>
    </location>
</feature>
<dbReference type="SUPFAM" id="SSF54928">
    <property type="entry name" value="RNA-binding domain, RBD"/>
    <property type="match status" value="2"/>
</dbReference>
<dbReference type="InterPro" id="IPR012677">
    <property type="entry name" value="Nucleotide-bd_a/b_plait_sf"/>
</dbReference>
<dbReference type="NCBIfam" id="TIGR01642">
    <property type="entry name" value="U2AF_lg"/>
    <property type="match status" value="1"/>
</dbReference>
<dbReference type="InterPro" id="IPR035979">
    <property type="entry name" value="RBD_domain_sf"/>
</dbReference>
<dbReference type="PROSITE" id="PS50102">
    <property type="entry name" value="RRM"/>
    <property type="match status" value="3"/>
</dbReference>
<comment type="subcellular location">
    <subcellularLocation>
        <location evidence="1">Nucleus</location>
    </subcellularLocation>
</comment>
<reference evidence="10" key="1">
    <citation type="submission" date="2022-07" db="EMBL/GenBank/DDBJ databases">
        <title>Phylogenomic reconstructions and comparative analyses of Kickxellomycotina fungi.</title>
        <authorList>
            <person name="Reynolds N.K."/>
            <person name="Stajich J.E."/>
            <person name="Barry K."/>
            <person name="Grigoriev I.V."/>
            <person name="Crous P."/>
            <person name="Smith M.E."/>
        </authorList>
    </citation>
    <scope>NUCLEOTIDE SEQUENCE</scope>
    <source>
        <strain evidence="10">NBRC 105413</strain>
    </source>
</reference>
<keyword evidence="5" id="KW-0508">mRNA splicing</keyword>
<accession>A0A9W7XIB6</accession>
<feature type="compositionally biased region" description="Basic and acidic residues" evidence="8">
    <location>
        <begin position="247"/>
        <end position="263"/>
    </location>
</feature>